<dbReference type="EC" id="2.1.1.72" evidence="2 7"/>
<dbReference type="InterPro" id="IPR002052">
    <property type="entry name" value="DNA_methylase_N6_adenine_CS"/>
</dbReference>
<dbReference type="PANTHER" id="PTHR30481">
    <property type="entry name" value="DNA ADENINE METHYLASE"/>
    <property type="match status" value="1"/>
</dbReference>
<dbReference type="PRINTS" id="PR00505">
    <property type="entry name" value="D12N6MTFRASE"/>
</dbReference>
<dbReference type="EMBL" id="JASGCB010000033">
    <property type="protein sequence ID" value="MDI9261093.1"/>
    <property type="molecule type" value="Genomic_DNA"/>
</dbReference>
<reference evidence="8 9" key="1">
    <citation type="submission" date="2023-04" db="EMBL/GenBank/DDBJ databases">
        <title>A. sendaiensis sub sp. chiapanensis a novel subspecie with specific adaptation in bacterial cell wall isolated from an active volcano.</title>
        <authorList>
            <person name="Alvarez Gutierrez P.E."/>
            <person name="Ortiz Cortes L.Y."/>
        </authorList>
    </citation>
    <scope>NUCLEOTIDE SEQUENCE [LARGE SCALE GENOMIC DNA]</scope>
    <source>
        <strain evidence="8 9">PA2</strain>
    </source>
</reference>
<dbReference type="GO" id="GO:0032259">
    <property type="term" value="P:methylation"/>
    <property type="evidence" value="ECO:0007669"/>
    <property type="project" value="UniProtKB-KW"/>
</dbReference>
<dbReference type="PROSITE" id="PS00092">
    <property type="entry name" value="N6_MTASE"/>
    <property type="match status" value="1"/>
</dbReference>
<dbReference type="InterPro" id="IPR012327">
    <property type="entry name" value="MeTrfase_D12"/>
</dbReference>
<sequence length="269" mass="30535">MAVIRPYLIWPGGKSHIVSALRAFLPPGRRLIEPFVGAGSVFLNTDYPEYLLGDANGDLILVHRTLQTYGDAFIDACRELFVPENNTPERYYALRDEFNRTTDVRHRAALFVYLNRHSVHGLMRYNRRGEFNASFGYRQKIYFPETEMRLFAEHARRATFVHADFRNLMGQARPGDVVYCDPPYVPLSDTSNFVEYAPGGFSWSDHLTLAECARALSKRGVTVVISNHRTPATESLYQNARIISLRAPRAIGAQHSHAARNADEILAVF</sequence>
<comment type="similarity">
    <text evidence="1 7">Belongs to the N(4)/N(6)-methyltransferase family.</text>
</comment>
<evidence type="ECO:0000313" key="8">
    <source>
        <dbReference type="EMBL" id="MDI9261093.1"/>
    </source>
</evidence>
<comment type="caution">
    <text evidence="8">The sequence shown here is derived from an EMBL/GenBank/DDBJ whole genome shotgun (WGS) entry which is preliminary data.</text>
</comment>
<keyword evidence="3 7" id="KW-0489">Methyltransferase</keyword>
<dbReference type="InterPro" id="IPR023095">
    <property type="entry name" value="Ade_MeTrfase_dom_2"/>
</dbReference>
<keyword evidence="4 7" id="KW-0808">Transferase</keyword>
<keyword evidence="9" id="KW-1185">Reference proteome</keyword>
<gene>
    <name evidence="8" type="ORF">QID03_13080</name>
</gene>
<evidence type="ECO:0000256" key="4">
    <source>
        <dbReference type="ARBA" id="ARBA00022679"/>
    </source>
</evidence>
<evidence type="ECO:0000256" key="3">
    <source>
        <dbReference type="ARBA" id="ARBA00022603"/>
    </source>
</evidence>
<dbReference type="PIRSF" id="PIRSF000398">
    <property type="entry name" value="M_m6A_EcoRV"/>
    <property type="match status" value="1"/>
</dbReference>
<dbReference type="GO" id="GO:0009007">
    <property type="term" value="F:site-specific DNA-methyltransferase (adenine-specific) activity"/>
    <property type="evidence" value="ECO:0007669"/>
    <property type="project" value="UniProtKB-EC"/>
</dbReference>
<keyword evidence="5 7" id="KW-0949">S-adenosyl-L-methionine</keyword>
<dbReference type="PANTHER" id="PTHR30481:SF3">
    <property type="entry name" value="DNA ADENINE METHYLASE"/>
    <property type="match status" value="1"/>
</dbReference>
<dbReference type="RefSeq" id="WP_283204501.1">
    <property type="nucleotide sequence ID" value="NZ_JASGCB010000033.1"/>
</dbReference>
<dbReference type="Pfam" id="PF02086">
    <property type="entry name" value="MethyltransfD12"/>
    <property type="match status" value="1"/>
</dbReference>
<evidence type="ECO:0000313" key="9">
    <source>
        <dbReference type="Proteomes" id="UP001529245"/>
    </source>
</evidence>
<dbReference type="InterPro" id="IPR029063">
    <property type="entry name" value="SAM-dependent_MTases_sf"/>
</dbReference>
<dbReference type="Proteomes" id="UP001529245">
    <property type="component" value="Unassembled WGS sequence"/>
</dbReference>
<dbReference type="NCBIfam" id="TIGR00571">
    <property type="entry name" value="dam"/>
    <property type="match status" value="1"/>
</dbReference>
<dbReference type="Gene3D" id="1.10.1020.10">
    <property type="entry name" value="Adenine-specific Methyltransferase, Domain 2"/>
    <property type="match status" value="1"/>
</dbReference>
<proteinExistence type="inferred from homology"/>
<evidence type="ECO:0000256" key="1">
    <source>
        <dbReference type="ARBA" id="ARBA00006594"/>
    </source>
</evidence>
<dbReference type="SUPFAM" id="SSF53335">
    <property type="entry name" value="S-adenosyl-L-methionine-dependent methyltransferases"/>
    <property type="match status" value="1"/>
</dbReference>
<comment type="catalytic activity">
    <reaction evidence="6 7">
        <text>a 2'-deoxyadenosine in DNA + S-adenosyl-L-methionine = an N(6)-methyl-2'-deoxyadenosine in DNA + S-adenosyl-L-homocysteine + H(+)</text>
        <dbReference type="Rhea" id="RHEA:15197"/>
        <dbReference type="Rhea" id="RHEA-COMP:12418"/>
        <dbReference type="Rhea" id="RHEA-COMP:12419"/>
        <dbReference type="ChEBI" id="CHEBI:15378"/>
        <dbReference type="ChEBI" id="CHEBI:57856"/>
        <dbReference type="ChEBI" id="CHEBI:59789"/>
        <dbReference type="ChEBI" id="CHEBI:90615"/>
        <dbReference type="ChEBI" id="CHEBI:90616"/>
        <dbReference type="EC" id="2.1.1.72"/>
    </reaction>
</comment>
<dbReference type="Gene3D" id="3.40.50.150">
    <property type="entry name" value="Vaccinia Virus protein VP39"/>
    <property type="match status" value="1"/>
</dbReference>
<evidence type="ECO:0000256" key="2">
    <source>
        <dbReference type="ARBA" id="ARBA00011900"/>
    </source>
</evidence>
<accession>A0ABT6Y189</accession>
<protein>
    <recommendedName>
        <fullName evidence="2 7">Site-specific DNA-methyltransferase (adenine-specific)</fullName>
        <ecNumber evidence="2 7">2.1.1.72</ecNumber>
    </recommendedName>
</protein>
<name>A0ABT6Y189_ALISE</name>
<evidence type="ECO:0000256" key="7">
    <source>
        <dbReference type="RuleBase" id="RU361257"/>
    </source>
</evidence>
<evidence type="ECO:0000256" key="5">
    <source>
        <dbReference type="ARBA" id="ARBA00022691"/>
    </source>
</evidence>
<organism evidence="8 9">
    <name type="scientific">Alicyclobacillus sendaiensis PA2</name>
    <dbReference type="NCBI Taxonomy" id="3029425"/>
    <lineage>
        <taxon>Bacteria</taxon>
        <taxon>Bacillati</taxon>
        <taxon>Bacillota</taxon>
        <taxon>Bacilli</taxon>
        <taxon>Bacillales</taxon>
        <taxon>Alicyclobacillaceae</taxon>
        <taxon>Alicyclobacillus</taxon>
    </lineage>
</organism>
<dbReference type="InterPro" id="IPR012263">
    <property type="entry name" value="M_m6A_EcoRV"/>
</dbReference>
<evidence type="ECO:0000256" key="6">
    <source>
        <dbReference type="ARBA" id="ARBA00047942"/>
    </source>
</evidence>